<comment type="caution">
    <text evidence="1">The sequence shown here is derived from an EMBL/GenBank/DDBJ whole genome shotgun (WGS) entry which is preliminary data.</text>
</comment>
<keyword evidence="2" id="KW-1185">Reference proteome</keyword>
<dbReference type="EMBL" id="CM039436">
    <property type="protein sequence ID" value="KAI4314614.1"/>
    <property type="molecule type" value="Genomic_DNA"/>
</dbReference>
<evidence type="ECO:0000313" key="2">
    <source>
        <dbReference type="Proteomes" id="UP000828941"/>
    </source>
</evidence>
<protein>
    <submittedName>
        <fullName evidence="1">Uncharacterized protein</fullName>
    </submittedName>
</protein>
<proteinExistence type="predicted"/>
<evidence type="ECO:0000313" key="1">
    <source>
        <dbReference type="EMBL" id="KAI4314614.1"/>
    </source>
</evidence>
<reference evidence="1 2" key="1">
    <citation type="journal article" date="2022" name="DNA Res.">
        <title>Chromosomal-level genome assembly of the orchid tree Bauhinia variegata (Leguminosae; Cercidoideae) supports the allotetraploid origin hypothesis of Bauhinia.</title>
        <authorList>
            <person name="Zhong Y."/>
            <person name="Chen Y."/>
            <person name="Zheng D."/>
            <person name="Pang J."/>
            <person name="Liu Y."/>
            <person name="Luo S."/>
            <person name="Meng S."/>
            <person name="Qian L."/>
            <person name="Wei D."/>
            <person name="Dai S."/>
            <person name="Zhou R."/>
        </authorList>
    </citation>
    <scope>NUCLEOTIDE SEQUENCE [LARGE SCALE GENOMIC DNA]</scope>
    <source>
        <strain evidence="1">BV-YZ2020</strain>
    </source>
</reference>
<organism evidence="1 2">
    <name type="scientific">Bauhinia variegata</name>
    <name type="common">Purple orchid tree</name>
    <name type="synonym">Phanera variegata</name>
    <dbReference type="NCBI Taxonomy" id="167791"/>
    <lineage>
        <taxon>Eukaryota</taxon>
        <taxon>Viridiplantae</taxon>
        <taxon>Streptophyta</taxon>
        <taxon>Embryophyta</taxon>
        <taxon>Tracheophyta</taxon>
        <taxon>Spermatophyta</taxon>
        <taxon>Magnoliopsida</taxon>
        <taxon>eudicotyledons</taxon>
        <taxon>Gunneridae</taxon>
        <taxon>Pentapetalae</taxon>
        <taxon>rosids</taxon>
        <taxon>fabids</taxon>
        <taxon>Fabales</taxon>
        <taxon>Fabaceae</taxon>
        <taxon>Cercidoideae</taxon>
        <taxon>Cercideae</taxon>
        <taxon>Bauhiniinae</taxon>
        <taxon>Bauhinia</taxon>
    </lineage>
</organism>
<name>A0ACB9LUS5_BAUVA</name>
<sequence length="149" mass="16381">MKPFGVSGATIAAAFEVGRRSFSSAAKALSDSFGHKLNKTSSSCSELRKFFSYTDQSRSENALLISKFIKINTGRSPGTKKDKIWEQNLQTLVRGKTNTGFQEVSKILTPEFSQGPIKERGDSDSLYGTDNTKGKTSQKTSQKRKSSKK</sequence>
<dbReference type="Proteomes" id="UP000828941">
    <property type="component" value="Chromosome 11"/>
</dbReference>
<accession>A0ACB9LUS5</accession>
<gene>
    <name evidence="1" type="ORF">L6164_027502</name>
</gene>